<evidence type="ECO:0000259" key="1">
    <source>
        <dbReference type="SMART" id="SM00966"/>
    </source>
</evidence>
<dbReference type="Proteomes" id="UP000539175">
    <property type="component" value="Unassembled WGS sequence"/>
</dbReference>
<comment type="caution">
    <text evidence="2">The sequence shown here is derived from an EMBL/GenBank/DDBJ whole genome shotgun (WGS) entry which is preliminary data.</text>
</comment>
<accession>A0A7X0AZJ2</accession>
<name>A0A7X0AZJ2_9PROT</name>
<dbReference type="InterPro" id="IPR007159">
    <property type="entry name" value="SpoVT-AbrB_dom"/>
</dbReference>
<gene>
    <name evidence="2" type="ORF">FHS74_003207</name>
</gene>
<organism evidence="2 3">
    <name type="scientific">Nitrospirillum iridis</name>
    <dbReference type="NCBI Taxonomy" id="765888"/>
    <lineage>
        <taxon>Bacteria</taxon>
        <taxon>Pseudomonadati</taxon>
        <taxon>Pseudomonadota</taxon>
        <taxon>Alphaproteobacteria</taxon>
        <taxon>Rhodospirillales</taxon>
        <taxon>Azospirillaceae</taxon>
        <taxon>Nitrospirillum</taxon>
    </lineage>
</organism>
<dbReference type="Pfam" id="PF04014">
    <property type="entry name" value="MazE_antitoxin"/>
    <property type="match status" value="1"/>
</dbReference>
<dbReference type="Gene3D" id="2.10.260.10">
    <property type="match status" value="1"/>
</dbReference>
<dbReference type="SMART" id="SM00966">
    <property type="entry name" value="SpoVT_AbrB"/>
    <property type="match status" value="1"/>
</dbReference>
<dbReference type="GO" id="GO:0003677">
    <property type="term" value="F:DNA binding"/>
    <property type="evidence" value="ECO:0007669"/>
    <property type="project" value="InterPro"/>
</dbReference>
<reference evidence="2 3" key="1">
    <citation type="submission" date="2020-08" db="EMBL/GenBank/DDBJ databases">
        <title>Genomic Encyclopedia of Type Strains, Phase IV (KMG-IV): sequencing the most valuable type-strain genomes for metagenomic binning, comparative biology and taxonomic classification.</title>
        <authorList>
            <person name="Goeker M."/>
        </authorList>
    </citation>
    <scope>NUCLEOTIDE SEQUENCE [LARGE SCALE GENOMIC DNA]</scope>
    <source>
        <strain evidence="2 3">DSM 22198</strain>
    </source>
</reference>
<keyword evidence="3" id="KW-1185">Reference proteome</keyword>
<feature type="domain" description="SpoVT-AbrB" evidence="1">
    <location>
        <begin position="9"/>
        <end position="55"/>
    </location>
</feature>
<evidence type="ECO:0000313" key="2">
    <source>
        <dbReference type="EMBL" id="MBB6252647.1"/>
    </source>
</evidence>
<dbReference type="InterPro" id="IPR037914">
    <property type="entry name" value="SpoVT-AbrB_sf"/>
</dbReference>
<dbReference type="RefSeq" id="WP_184802258.1">
    <property type="nucleotide sequence ID" value="NZ_JACIIZ010000008.1"/>
</dbReference>
<evidence type="ECO:0000313" key="3">
    <source>
        <dbReference type="Proteomes" id="UP000539175"/>
    </source>
</evidence>
<dbReference type="SUPFAM" id="SSF89447">
    <property type="entry name" value="AbrB/MazE/MraZ-like"/>
    <property type="match status" value="1"/>
</dbReference>
<proteinExistence type="predicted"/>
<dbReference type="EMBL" id="JACIIZ010000008">
    <property type="protein sequence ID" value="MBB6252647.1"/>
    <property type="molecule type" value="Genomic_DNA"/>
</dbReference>
<dbReference type="AlphaFoldDB" id="A0A7X0AZJ2"/>
<sequence>MLKSTAKLSPRGNSLAVTIPKEVQEAAGLRQGDDLSLIVRDDGVIEIRHAAPGEADLEAAFEWSLDRYPETYRDLAK</sequence>
<protein>
    <submittedName>
        <fullName evidence="2">Putative addiction module antidote</fullName>
    </submittedName>
</protein>